<accession>A0A382TCJ2</accession>
<dbReference type="EMBL" id="UINC01135392">
    <property type="protein sequence ID" value="SVD19505.1"/>
    <property type="molecule type" value="Genomic_DNA"/>
</dbReference>
<dbReference type="InterPro" id="IPR011051">
    <property type="entry name" value="RmlC_Cupin_sf"/>
</dbReference>
<protein>
    <recommendedName>
        <fullName evidence="2">Cupin 2 conserved barrel domain-containing protein</fullName>
    </recommendedName>
</protein>
<dbReference type="SUPFAM" id="SSF51182">
    <property type="entry name" value="RmlC-like cupins"/>
    <property type="match status" value="1"/>
</dbReference>
<evidence type="ECO:0008006" key="2">
    <source>
        <dbReference type="Google" id="ProtNLM"/>
    </source>
</evidence>
<dbReference type="InterPro" id="IPR014710">
    <property type="entry name" value="RmlC-like_jellyroll"/>
</dbReference>
<gene>
    <name evidence="1" type="ORF">METZ01_LOCUS372359</name>
</gene>
<reference evidence="1" key="1">
    <citation type="submission" date="2018-05" db="EMBL/GenBank/DDBJ databases">
        <authorList>
            <person name="Lanie J.A."/>
            <person name="Ng W.-L."/>
            <person name="Kazmierczak K.M."/>
            <person name="Andrzejewski T.M."/>
            <person name="Davidsen T.M."/>
            <person name="Wayne K.J."/>
            <person name="Tettelin H."/>
            <person name="Glass J.I."/>
            <person name="Rusch D."/>
            <person name="Podicherti R."/>
            <person name="Tsui H.-C.T."/>
            <person name="Winkler M.E."/>
        </authorList>
    </citation>
    <scope>NUCLEOTIDE SEQUENCE</scope>
</reference>
<evidence type="ECO:0000313" key="1">
    <source>
        <dbReference type="EMBL" id="SVD19505.1"/>
    </source>
</evidence>
<proteinExistence type="predicted"/>
<dbReference type="Gene3D" id="2.60.120.10">
    <property type="entry name" value="Jelly Rolls"/>
    <property type="match status" value="1"/>
</dbReference>
<organism evidence="1">
    <name type="scientific">marine metagenome</name>
    <dbReference type="NCBI Taxonomy" id="408172"/>
    <lineage>
        <taxon>unclassified sequences</taxon>
        <taxon>metagenomes</taxon>
        <taxon>ecological metagenomes</taxon>
    </lineage>
</organism>
<name>A0A382TCJ2_9ZZZZ</name>
<dbReference type="AlphaFoldDB" id="A0A382TCJ2"/>
<sequence length="113" mass="12089">MGTYRLFTNSQGVSQIEDIDLTRTPDWTAAQATTNITFREAAVGNYSDCHCAPRRQFVIICSGQLEIGLKDGSKHVFGPGDARLVEDVTGSGHTTGTFGDIPCVTATVPLANQ</sequence>